<proteinExistence type="predicted"/>
<accession>A0A9D4ZXL2</accession>
<evidence type="ECO:0000313" key="2">
    <source>
        <dbReference type="Proteomes" id="UP001058974"/>
    </source>
</evidence>
<dbReference type="Gramene" id="Psat07G0360500-T1">
    <property type="protein sequence ID" value="KAI5387564.1"/>
    <property type="gene ID" value="KIW84_073605"/>
</dbReference>
<keyword evidence="2" id="KW-1185">Reference proteome</keyword>
<dbReference type="EMBL" id="JAMSHJ010000007">
    <property type="protein sequence ID" value="KAI5387564.1"/>
    <property type="molecule type" value="Genomic_DNA"/>
</dbReference>
<organism evidence="1 2">
    <name type="scientific">Pisum sativum</name>
    <name type="common">Garden pea</name>
    <name type="synonym">Lathyrus oleraceus</name>
    <dbReference type="NCBI Taxonomy" id="3888"/>
    <lineage>
        <taxon>Eukaryota</taxon>
        <taxon>Viridiplantae</taxon>
        <taxon>Streptophyta</taxon>
        <taxon>Embryophyta</taxon>
        <taxon>Tracheophyta</taxon>
        <taxon>Spermatophyta</taxon>
        <taxon>Magnoliopsida</taxon>
        <taxon>eudicotyledons</taxon>
        <taxon>Gunneridae</taxon>
        <taxon>Pentapetalae</taxon>
        <taxon>rosids</taxon>
        <taxon>fabids</taxon>
        <taxon>Fabales</taxon>
        <taxon>Fabaceae</taxon>
        <taxon>Papilionoideae</taxon>
        <taxon>50 kb inversion clade</taxon>
        <taxon>NPAAA clade</taxon>
        <taxon>Hologalegina</taxon>
        <taxon>IRL clade</taxon>
        <taxon>Fabeae</taxon>
        <taxon>Lathyrus</taxon>
    </lineage>
</organism>
<sequence>MAPSHRLLPMLKDRRGRMDWLSIQKHVPKNDTSVTLHSKNYYTFVESRKDINDKNDTSVVNNIANSQGAIQPPFSNIGSNASIRSVLRKITESTPDASQSNQAATPRDIEDFGSIMTMSNYCDVHLWKHRLPGPLAVPREPLDAATVAEAIIVITL</sequence>
<evidence type="ECO:0000313" key="1">
    <source>
        <dbReference type="EMBL" id="KAI5387564.1"/>
    </source>
</evidence>
<gene>
    <name evidence="1" type="ORF">KIW84_073605</name>
</gene>
<dbReference type="AlphaFoldDB" id="A0A9D4ZXL2"/>
<comment type="caution">
    <text evidence="1">The sequence shown here is derived from an EMBL/GenBank/DDBJ whole genome shotgun (WGS) entry which is preliminary data.</text>
</comment>
<reference evidence="1 2" key="1">
    <citation type="journal article" date="2022" name="Nat. Genet.">
        <title>Improved pea reference genome and pan-genome highlight genomic features and evolutionary characteristics.</title>
        <authorList>
            <person name="Yang T."/>
            <person name="Liu R."/>
            <person name="Luo Y."/>
            <person name="Hu S."/>
            <person name="Wang D."/>
            <person name="Wang C."/>
            <person name="Pandey M.K."/>
            <person name="Ge S."/>
            <person name="Xu Q."/>
            <person name="Li N."/>
            <person name="Li G."/>
            <person name="Huang Y."/>
            <person name="Saxena R.K."/>
            <person name="Ji Y."/>
            <person name="Li M."/>
            <person name="Yan X."/>
            <person name="He Y."/>
            <person name="Liu Y."/>
            <person name="Wang X."/>
            <person name="Xiang C."/>
            <person name="Varshney R.K."/>
            <person name="Ding H."/>
            <person name="Gao S."/>
            <person name="Zong X."/>
        </authorList>
    </citation>
    <scope>NUCLEOTIDE SEQUENCE [LARGE SCALE GENOMIC DNA]</scope>
    <source>
        <strain evidence="1 2">cv. Zhongwan 6</strain>
    </source>
</reference>
<protein>
    <submittedName>
        <fullName evidence="1">Uncharacterized protein</fullName>
    </submittedName>
</protein>
<name>A0A9D4ZXL2_PEA</name>
<dbReference type="Proteomes" id="UP001058974">
    <property type="component" value="Chromosome 7"/>
</dbReference>